<protein>
    <submittedName>
        <fullName evidence="1">Uncharacterized protein</fullName>
    </submittedName>
</protein>
<dbReference type="AlphaFoldDB" id="A0A1R3KLZ9"/>
<dbReference type="Proteomes" id="UP000187203">
    <property type="component" value="Unassembled WGS sequence"/>
</dbReference>
<name>A0A1R3KLZ9_9ROSI</name>
<sequence>MEEGSEIWIEKEDDDTFLVTIDNKFFITTTSTERQDTMGEWIRETQAIYGKKNKKGIIVGLSATSKENYANSGGYWRRRSKDKGKEKPYDLLQLCVGNHCLLVDMTNYSYWRSPAYTLPKVMWS</sequence>
<reference evidence="2" key="1">
    <citation type="submission" date="2013-09" db="EMBL/GenBank/DDBJ databases">
        <title>Corchorus olitorius genome sequencing.</title>
        <authorList>
            <person name="Alam M."/>
            <person name="Haque M.S."/>
            <person name="Islam M.S."/>
            <person name="Emdad E.M."/>
            <person name="Islam M.M."/>
            <person name="Ahmed B."/>
            <person name="Halim A."/>
            <person name="Hossen Q.M.M."/>
            <person name="Hossain M.Z."/>
            <person name="Ahmed R."/>
            <person name="Khan M.M."/>
            <person name="Islam R."/>
            <person name="Rashid M.M."/>
            <person name="Khan S.A."/>
            <person name="Rahman M.S."/>
            <person name="Alam M."/>
            <person name="Yahiya A.S."/>
            <person name="Khan M.S."/>
            <person name="Azam M.S."/>
            <person name="Haque T."/>
            <person name="Lashkar M.Z.H."/>
            <person name="Akhand A.I."/>
            <person name="Morshed G."/>
            <person name="Roy S."/>
            <person name="Uddin K.S."/>
            <person name="Rabeya T."/>
            <person name="Hossain A.S."/>
            <person name="Chowdhury A."/>
            <person name="Snigdha A.R."/>
            <person name="Mortoza M.S."/>
            <person name="Matin S.A."/>
            <person name="Hoque S.M.E."/>
            <person name="Islam M.K."/>
            <person name="Roy D.K."/>
            <person name="Haider R."/>
            <person name="Moosa M.M."/>
            <person name="Elias S.M."/>
            <person name="Hasan A.M."/>
            <person name="Jahan S."/>
            <person name="Shafiuddin M."/>
            <person name="Mahmood N."/>
            <person name="Shommy N.S."/>
        </authorList>
    </citation>
    <scope>NUCLEOTIDE SEQUENCE [LARGE SCALE GENOMIC DNA]</scope>
    <source>
        <strain evidence="2">cv. O-4</strain>
    </source>
</reference>
<dbReference type="GO" id="GO:0003676">
    <property type="term" value="F:nucleic acid binding"/>
    <property type="evidence" value="ECO:0007669"/>
    <property type="project" value="InterPro"/>
</dbReference>
<dbReference type="Gene3D" id="3.30.420.10">
    <property type="entry name" value="Ribonuclease H-like superfamily/Ribonuclease H"/>
    <property type="match status" value="1"/>
</dbReference>
<comment type="caution">
    <text evidence="1">The sequence shown here is derived from an EMBL/GenBank/DDBJ whole genome shotgun (WGS) entry which is preliminary data.</text>
</comment>
<evidence type="ECO:0000313" key="1">
    <source>
        <dbReference type="EMBL" id="OMP08107.1"/>
    </source>
</evidence>
<gene>
    <name evidence="1" type="ORF">COLO4_06773</name>
</gene>
<accession>A0A1R3KLZ9</accession>
<keyword evidence="2" id="KW-1185">Reference proteome</keyword>
<proteinExistence type="predicted"/>
<dbReference type="OrthoDB" id="446462at2759"/>
<dbReference type="EMBL" id="AWUE01012899">
    <property type="protein sequence ID" value="OMP08107.1"/>
    <property type="molecule type" value="Genomic_DNA"/>
</dbReference>
<dbReference type="InterPro" id="IPR036397">
    <property type="entry name" value="RNaseH_sf"/>
</dbReference>
<organism evidence="1 2">
    <name type="scientific">Corchorus olitorius</name>
    <dbReference type="NCBI Taxonomy" id="93759"/>
    <lineage>
        <taxon>Eukaryota</taxon>
        <taxon>Viridiplantae</taxon>
        <taxon>Streptophyta</taxon>
        <taxon>Embryophyta</taxon>
        <taxon>Tracheophyta</taxon>
        <taxon>Spermatophyta</taxon>
        <taxon>Magnoliopsida</taxon>
        <taxon>eudicotyledons</taxon>
        <taxon>Gunneridae</taxon>
        <taxon>Pentapetalae</taxon>
        <taxon>rosids</taxon>
        <taxon>malvids</taxon>
        <taxon>Malvales</taxon>
        <taxon>Malvaceae</taxon>
        <taxon>Grewioideae</taxon>
        <taxon>Apeibeae</taxon>
        <taxon>Corchorus</taxon>
    </lineage>
</organism>
<evidence type="ECO:0000313" key="2">
    <source>
        <dbReference type="Proteomes" id="UP000187203"/>
    </source>
</evidence>